<keyword evidence="2" id="KW-0479">Metal-binding</keyword>
<dbReference type="InterPro" id="IPR050251">
    <property type="entry name" value="HpcH-HpaI_aldolase"/>
</dbReference>
<sequence>MTHYSLWLSEPNFICTEVALACGVKRVLLDIEHGAFPIDKLSSYVAFAKASGMHVLAKVAGPTAEAIQQAIDVGVDGVIIPHITSAAQARELCATAKFPPRGTRSYAGGRTVNYMAPPSDYCQREDARLLCLPMIESAGAMAEVEAILALDTVDGIFPGPTDLALTSGRGQYVFDGENRKDLERCAKAARAAGKIWVMPAWTAAERAFAVEHGAQEIVVGTQTSLIRNAIVAMQNTLRAEGIAID</sequence>
<evidence type="ECO:0000313" key="6">
    <source>
        <dbReference type="Proteomes" id="UP000216429"/>
    </source>
</evidence>
<accession>A0A261V9S2</accession>
<reference evidence="6" key="1">
    <citation type="submission" date="2017-05" db="EMBL/GenBank/DDBJ databases">
        <title>Complete and WGS of Bordetella genogroups.</title>
        <authorList>
            <person name="Spilker T."/>
            <person name="Lipuma J."/>
        </authorList>
    </citation>
    <scope>NUCLEOTIDE SEQUENCE [LARGE SCALE GENOMIC DNA]</scope>
    <source>
        <strain evidence="6">AU6712</strain>
    </source>
</reference>
<dbReference type="GO" id="GO:0005737">
    <property type="term" value="C:cytoplasm"/>
    <property type="evidence" value="ECO:0007669"/>
    <property type="project" value="TreeGrafter"/>
</dbReference>
<evidence type="ECO:0000256" key="3">
    <source>
        <dbReference type="ARBA" id="ARBA00023239"/>
    </source>
</evidence>
<dbReference type="EMBL" id="NEVU01000003">
    <property type="protein sequence ID" value="OZI70914.1"/>
    <property type="molecule type" value="Genomic_DNA"/>
</dbReference>
<dbReference type="GO" id="GO:0046872">
    <property type="term" value="F:metal ion binding"/>
    <property type="evidence" value="ECO:0007669"/>
    <property type="project" value="UniProtKB-KW"/>
</dbReference>
<dbReference type="Proteomes" id="UP000216429">
    <property type="component" value="Unassembled WGS sequence"/>
</dbReference>
<keyword evidence="6" id="KW-1185">Reference proteome</keyword>
<dbReference type="InterPro" id="IPR005000">
    <property type="entry name" value="Aldolase/citrate-lyase_domain"/>
</dbReference>
<dbReference type="PANTHER" id="PTHR30502:SF0">
    <property type="entry name" value="PHOSPHOENOLPYRUVATE CARBOXYLASE FAMILY PROTEIN"/>
    <property type="match status" value="1"/>
</dbReference>
<name>A0A261V9S2_9BORD</name>
<keyword evidence="3" id="KW-0456">Lyase</keyword>
<evidence type="ECO:0000256" key="2">
    <source>
        <dbReference type="ARBA" id="ARBA00022723"/>
    </source>
</evidence>
<dbReference type="AlphaFoldDB" id="A0A261V9S2"/>
<dbReference type="InterPro" id="IPR015813">
    <property type="entry name" value="Pyrv/PenolPyrv_kinase-like_dom"/>
</dbReference>
<dbReference type="SUPFAM" id="SSF51621">
    <property type="entry name" value="Phosphoenolpyruvate/pyruvate domain"/>
    <property type="match status" value="1"/>
</dbReference>
<protein>
    <submittedName>
        <fullName evidence="5">Host specificity protein</fullName>
    </submittedName>
</protein>
<proteinExistence type="inferred from homology"/>
<comment type="caution">
    <text evidence="5">The sequence shown here is derived from an EMBL/GenBank/DDBJ whole genome shotgun (WGS) entry which is preliminary data.</text>
</comment>
<evidence type="ECO:0000259" key="4">
    <source>
        <dbReference type="Pfam" id="PF03328"/>
    </source>
</evidence>
<comment type="similarity">
    <text evidence="1">Belongs to the HpcH/HpaI aldolase family.</text>
</comment>
<organism evidence="5 6">
    <name type="scientific">Bordetella genomosp. 12</name>
    <dbReference type="NCBI Taxonomy" id="463035"/>
    <lineage>
        <taxon>Bacteria</taxon>
        <taxon>Pseudomonadati</taxon>
        <taxon>Pseudomonadota</taxon>
        <taxon>Betaproteobacteria</taxon>
        <taxon>Burkholderiales</taxon>
        <taxon>Alcaligenaceae</taxon>
        <taxon>Bordetella</taxon>
    </lineage>
</organism>
<evidence type="ECO:0000256" key="1">
    <source>
        <dbReference type="ARBA" id="ARBA00005568"/>
    </source>
</evidence>
<gene>
    <name evidence="5" type="ORF">CAL22_13525</name>
</gene>
<feature type="domain" description="HpcH/HpaI aldolase/citrate lyase" evidence="4">
    <location>
        <begin position="5"/>
        <end position="228"/>
    </location>
</feature>
<dbReference type="RefSeq" id="WP_094814098.1">
    <property type="nucleotide sequence ID" value="NZ_NEVU01000003.1"/>
</dbReference>
<dbReference type="GO" id="GO:0016832">
    <property type="term" value="F:aldehyde-lyase activity"/>
    <property type="evidence" value="ECO:0007669"/>
    <property type="project" value="TreeGrafter"/>
</dbReference>
<dbReference type="Pfam" id="PF03328">
    <property type="entry name" value="HpcH_HpaI"/>
    <property type="match status" value="1"/>
</dbReference>
<evidence type="ECO:0000313" key="5">
    <source>
        <dbReference type="EMBL" id="OZI70914.1"/>
    </source>
</evidence>
<dbReference type="Gene3D" id="3.20.20.60">
    <property type="entry name" value="Phosphoenolpyruvate-binding domains"/>
    <property type="match status" value="1"/>
</dbReference>
<dbReference type="OrthoDB" id="86160at2"/>
<dbReference type="PANTHER" id="PTHR30502">
    <property type="entry name" value="2-KETO-3-DEOXY-L-RHAMNONATE ALDOLASE"/>
    <property type="match status" value="1"/>
</dbReference>
<dbReference type="InterPro" id="IPR040442">
    <property type="entry name" value="Pyrv_kinase-like_dom_sf"/>
</dbReference>